<dbReference type="PANTHER" id="PTHR10584">
    <property type="entry name" value="SUGAR KINASE"/>
    <property type="match status" value="1"/>
</dbReference>
<reference evidence="4 5" key="1">
    <citation type="submission" date="2019-07" db="EMBL/GenBank/DDBJ databases">
        <title>Genomic Encyclopedia of Archaeal and Bacterial Type Strains, Phase II (KMG-II): from individual species to whole genera.</title>
        <authorList>
            <person name="Goeker M."/>
        </authorList>
    </citation>
    <scope>NUCLEOTIDE SEQUENCE [LARGE SCALE GENOMIC DNA]</scope>
    <source>
        <strain evidence="4 5">DSM 46842</strain>
    </source>
</reference>
<dbReference type="InterPro" id="IPR029056">
    <property type="entry name" value="Ribokinase-like"/>
</dbReference>
<dbReference type="CDD" id="cd01166">
    <property type="entry name" value="KdgK"/>
    <property type="match status" value="1"/>
</dbReference>
<keyword evidence="5" id="KW-1185">Reference proteome</keyword>
<dbReference type="SUPFAM" id="SSF53613">
    <property type="entry name" value="Ribokinase-like"/>
    <property type="match status" value="1"/>
</dbReference>
<dbReference type="GO" id="GO:0016301">
    <property type="term" value="F:kinase activity"/>
    <property type="evidence" value="ECO:0007669"/>
    <property type="project" value="UniProtKB-KW"/>
</dbReference>
<dbReference type="GO" id="GO:0005829">
    <property type="term" value="C:cytosol"/>
    <property type="evidence" value="ECO:0007669"/>
    <property type="project" value="TreeGrafter"/>
</dbReference>
<evidence type="ECO:0000256" key="1">
    <source>
        <dbReference type="ARBA" id="ARBA00022679"/>
    </source>
</evidence>
<accession>A0A5S5D0L2</accession>
<comment type="caution">
    <text evidence="4">The sequence shown here is derived from an EMBL/GenBank/DDBJ whole genome shotgun (WGS) entry which is preliminary data.</text>
</comment>
<dbReference type="EMBL" id="VNHW01000002">
    <property type="protein sequence ID" value="TYP89587.1"/>
    <property type="molecule type" value="Genomic_DNA"/>
</dbReference>
<dbReference type="Gene3D" id="3.40.1190.20">
    <property type="match status" value="1"/>
</dbReference>
<gene>
    <name evidence="4" type="ORF">BD833_10260</name>
</gene>
<sequence>MPADAVSPTPDPGGAPPRVACVGIYILDVLGRTIDELPTTQRSLIIDEIRMTVAGTAGGTAVDLARLGADVLAVGAVGQDNVGAFVQTLLRQEGVDVSGLVVKPGVPTSATMLPISSAGVRPAWHVRGANAELCRDDLPWDALARVDVLHYGGVSALPGLDGEPSCELLAFARSHGAITTADCLGVKRPDALQLFAASLRHVDVFMPNRDEVALLTGLSSPYDGARAILDLGPGAVIVKMDAEGCFAVSADGEFALPAIPGEVVDSTGCGDAFCAGVIRGLSLGWPLREAAGLGIASGTLTAGGLGSDAGLRDLDSTLAFLADHRPAREAEQS</sequence>
<protein>
    <submittedName>
        <fullName evidence="4">Sugar/nucleoside kinase (Ribokinase family)</fullName>
    </submittedName>
</protein>
<dbReference type="RefSeq" id="WP_166531690.1">
    <property type="nucleotide sequence ID" value="NZ_VNHW01000002.1"/>
</dbReference>
<evidence type="ECO:0000256" key="2">
    <source>
        <dbReference type="ARBA" id="ARBA00022777"/>
    </source>
</evidence>
<organism evidence="4 5">
    <name type="scientific">Blastococcus xanthinilyticus</name>
    <dbReference type="NCBI Taxonomy" id="1564164"/>
    <lineage>
        <taxon>Bacteria</taxon>
        <taxon>Bacillati</taxon>
        <taxon>Actinomycetota</taxon>
        <taxon>Actinomycetes</taxon>
        <taxon>Geodermatophilales</taxon>
        <taxon>Geodermatophilaceae</taxon>
        <taxon>Blastococcus</taxon>
    </lineage>
</organism>
<dbReference type="Proteomes" id="UP000322499">
    <property type="component" value="Unassembled WGS sequence"/>
</dbReference>
<evidence type="ECO:0000259" key="3">
    <source>
        <dbReference type="Pfam" id="PF00294"/>
    </source>
</evidence>
<evidence type="ECO:0000313" key="4">
    <source>
        <dbReference type="EMBL" id="TYP89587.1"/>
    </source>
</evidence>
<dbReference type="Pfam" id="PF00294">
    <property type="entry name" value="PfkB"/>
    <property type="match status" value="1"/>
</dbReference>
<feature type="domain" description="Carbohydrate kinase PfkB" evidence="3">
    <location>
        <begin position="18"/>
        <end position="308"/>
    </location>
</feature>
<dbReference type="AlphaFoldDB" id="A0A5S5D0L2"/>
<name>A0A5S5D0L2_9ACTN</name>
<dbReference type="InterPro" id="IPR011611">
    <property type="entry name" value="PfkB_dom"/>
</dbReference>
<evidence type="ECO:0000313" key="5">
    <source>
        <dbReference type="Proteomes" id="UP000322499"/>
    </source>
</evidence>
<proteinExistence type="predicted"/>
<dbReference type="PANTHER" id="PTHR10584:SF166">
    <property type="entry name" value="RIBOKINASE"/>
    <property type="match status" value="1"/>
</dbReference>
<keyword evidence="2 4" id="KW-0418">Kinase</keyword>
<keyword evidence="1" id="KW-0808">Transferase</keyword>